<dbReference type="GO" id="GO:0004630">
    <property type="term" value="F:phospholipase D activity"/>
    <property type="evidence" value="ECO:0007669"/>
    <property type="project" value="UniProtKB-EC"/>
</dbReference>
<evidence type="ECO:0000256" key="4">
    <source>
        <dbReference type="ARBA" id="ARBA00022801"/>
    </source>
</evidence>
<dbReference type="Pfam" id="PF13091">
    <property type="entry name" value="PLDc_2"/>
    <property type="match status" value="1"/>
</dbReference>
<protein>
    <recommendedName>
        <fullName evidence="3">phospholipase D</fullName>
        <ecNumber evidence="3">3.1.4.4</ecNumber>
    </recommendedName>
</protein>
<dbReference type="Gene3D" id="3.30.870.10">
    <property type="entry name" value="Endonuclease Chain A"/>
    <property type="match status" value="1"/>
</dbReference>
<comment type="catalytic activity">
    <reaction evidence="1">
        <text>a 1,2-diacyl-sn-glycero-3-phosphocholine + H2O = a 1,2-diacyl-sn-glycero-3-phosphate + choline + H(+)</text>
        <dbReference type="Rhea" id="RHEA:14445"/>
        <dbReference type="ChEBI" id="CHEBI:15354"/>
        <dbReference type="ChEBI" id="CHEBI:15377"/>
        <dbReference type="ChEBI" id="CHEBI:15378"/>
        <dbReference type="ChEBI" id="CHEBI:57643"/>
        <dbReference type="ChEBI" id="CHEBI:58608"/>
        <dbReference type="EC" id="3.1.4.4"/>
    </reaction>
</comment>
<keyword evidence="6" id="KW-0443">Lipid metabolism</keyword>
<comment type="similarity">
    <text evidence="2">Belongs to the phospholipase D family.</text>
</comment>
<dbReference type="GO" id="GO:0016891">
    <property type="term" value="F:RNA endonuclease activity producing 5'-phosphomonoesters, hydrolytic mechanism"/>
    <property type="evidence" value="ECO:0007669"/>
    <property type="project" value="TreeGrafter"/>
</dbReference>
<dbReference type="PROSITE" id="PS50035">
    <property type="entry name" value="PLD"/>
    <property type="match status" value="1"/>
</dbReference>
<organism evidence="8 9">
    <name type="scientific">Rufibacter glacialis</name>
    <dbReference type="NCBI Taxonomy" id="1259555"/>
    <lineage>
        <taxon>Bacteria</taxon>
        <taxon>Pseudomonadati</taxon>
        <taxon>Bacteroidota</taxon>
        <taxon>Cytophagia</taxon>
        <taxon>Cytophagales</taxon>
        <taxon>Hymenobacteraceae</taxon>
        <taxon>Rufibacter</taxon>
    </lineage>
</organism>
<sequence length="225" mass="25137">MIRAVIGETADVRETGLPLPLRKTPHKPPALPLKAKEATQYQIKSYLSPLHLTLLTLKNVFSLFKSSPHIRSTAYFSPGDDCLNAILAFIGAATSSLKICVFTISDDRITQAILAAHRKGISVQVLTDNEKLFDKGSDIRQLAKAGLQVKVDHTANHMHHKFALADQRHVLTGSYNWTRSAALYNHENVLVSSEPQVVADYSREFQRLWQEMSFFKDVAGQTPRT</sequence>
<keyword evidence="5" id="KW-0442">Lipid degradation</keyword>
<evidence type="ECO:0000256" key="1">
    <source>
        <dbReference type="ARBA" id="ARBA00000798"/>
    </source>
</evidence>
<dbReference type="InterPro" id="IPR025202">
    <property type="entry name" value="PLD-like_dom"/>
</dbReference>
<dbReference type="Proteomes" id="UP000323866">
    <property type="component" value="Unassembled WGS sequence"/>
</dbReference>
<dbReference type="InterPro" id="IPR001736">
    <property type="entry name" value="PLipase_D/transphosphatidylase"/>
</dbReference>
<dbReference type="PANTHER" id="PTHR43856">
    <property type="entry name" value="CARDIOLIPIN HYDROLASE"/>
    <property type="match status" value="1"/>
</dbReference>
<evidence type="ECO:0000256" key="6">
    <source>
        <dbReference type="ARBA" id="ARBA00023098"/>
    </source>
</evidence>
<name>A0A5M8Q843_9BACT</name>
<evidence type="ECO:0000259" key="7">
    <source>
        <dbReference type="PROSITE" id="PS50035"/>
    </source>
</evidence>
<dbReference type="GO" id="GO:0006793">
    <property type="term" value="P:phosphorus metabolic process"/>
    <property type="evidence" value="ECO:0007669"/>
    <property type="project" value="UniProtKB-ARBA"/>
</dbReference>
<gene>
    <name evidence="8" type="ORF">FOE74_20155</name>
</gene>
<evidence type="ECO:0000313" key="8">
    <source>
        <dbReference type="EMBL" id="KAA6430782.1"/>
    </source>
</evidence>
<evidence type="ECO:0000313" key="9">
    <source>
        <dbReference type="Proteomes" id="UP000323866"/>
    </source>
</evidence>
<keyword evidence="4" id="KW-0378">Hydrolase</keyword>
<dbReference type="SUPFAM" id="SSF56024">
    <property type="entry name" value="Phospholipase D/nuclease"/>
    <property type="match status" value="1"/>
</dbReference>
<evidence type="ECO:0000256" key="3">
    <source>
        <dbReference type="ARBA" id="ARBA00012027"/>
    </source>
</evidence>
<reference evidence="8 9" key="2">
    <citation type="submission" date="2019-09" db="EMBL/GenBank/DDBJ databases">
        <title>A bacterium isolated from glacier soil.</title>
        <authorList>
            <person name="Liu Q."/>
        </authorList>
    </citation>
    <scope>NUCLEOTIDE SEQUENCE [LARGE SCALE GENOMIC DNA]</scope>
    <source>
        <strain evidence="8 9">MDT1-10-3</strain>
    </source>
</reference>
<evidence type="ECO:0000256" key="2">
    <source>
        <dbReference type="ARBA" id="ARBA00008664"/>
    </source>
</evidence>
<dbReference type="InterPro" id="IPR051406">
    <property type="entry name" value="PLD_domain"/>
</dbReference>
<dbReference type="EC" id="3.1.4.4" evidence="3"/>
<dbReference type="AlphaFoldDB" id="A0A5M8Q843"/>
<comment type="caution">
    <text evidence="8">The sequence shown here is derived from an EMBL/GenBank/DDBJ whole genome shotgun (WGS) entry which is preliminary data.</text>
</comment>
<dbReference type="EMBL" id="VKKZ01000025">
    <property type="protein sequence ID" value="KAA6430782.1"/>
    <property type="molecule type" value="Genomic_DNA"/>
</dbReference>
<proteinExistence type="inferred from homology"/>
<accession>A0A5M8Q843</accession>
<dbReference type="OrthoDB" id="9762009at2"/>
<dbReference type="CDD" id="cd09171">
    <property type="entry name" value="PLDc_vPLD6_like"/>
    <property type="match status" value="1"/>
</dbReference>
<evidence type="ECO:0000256" key="5">
    <source>
        <dbReference type="ARBA" id="ARBA00022963"/>
    </source>
</evidence>
<dbReference type="GO" id="GO:0016042">
    <property type="term" value="P:lipid catabolic process"/>
    <property type="evidence" value="ECO:0007669"/>
    <property type="project" value="UniProtKB-KW"/>
</dbReference>
<dbReference type="PANTHER" id="PTHR43856:SF1">
    <property type="entry name" value="MITOCHONDRIAL CARDIOLIPIN HYDROLASE"/>
    <property type="match status" value="1"/>
</dbReference>
<reference evidence="8 9" key="1">
    <citation type="submission" date="2019-07" db="EMBL/GenBank/DDBJ databases">
        <authorList>
            <person name="Qu J.-H."/>
        </authorList>
    </citation>
    <scope>NUCLEOTIDE SEQUENCE [LARGE SCALE GENOMIC DNA]</scope>
    <source>
        <strain evidence="8 9">MDT1-10-3</strain>
    </source>
</reference>
<feature type="domain" description="PLD phosphodiesterase" evidence="7">
    <location>
        <begin position="154"/>
        <end position="181"/>
    </location>
</feature>